<dbReference type="SMART" id="SM00450">
    <property type="entry name" value="RHOD"/>
    <property type="match status" value="1"/>
</dbReference>
<dbReference type="InterPro" id="IPR058840">
    <property type="entry name" value="AAA_SelU"/>
</dbReference>
<dbReference type="InterPro" id="IPR017582">
    <property type="entry name" value="SelU"/>
</dbReference>
<dbReference type="Pfam" id="PF26341">
    <property type="entry name" value="AAA_SelU"/>
    <property type="match status" value="1"/>
</dbReference>
<gene>
    <name evidence="3" type="ORF">SAMN04488053_101425</name>
</gene>
<dbReference type="NCBIfam" id="NF008750">
    <property type="entry name" value="PRK11784.1-2"/>
    <property type="match status" value="1"/>
</dbReference>
<evidence type="ECO:0000256" key="1">
    <source>
        <dbReference type="ARBA" id="ARBA00023266"/>
    </source>
</evidence>
<accession>A0A1H0ACA6</accession>
<dbReference type="InterPro" id="IPR001763">
    <property type="entry name" value="Rhodanese-like_dom"/>
</dbReference>
<dbReference type="PANTHER" id="PTHR30401">
    <property type="entry name" value="TRNA 2-SELENOURIDINE SYNTHASE"/>
    <property type="match status" value="1"/>
</dbReference>
<dbReference type="Pfam" id="PF00581">
    <property type="entry name" value="Rhodanese"/>
    <property type="match status" value="1"/>
</dbReference>
<organism evidence="3 4">
    <name type="scientific">Alkalicoccus daliensis</name>
    <dbReference type="NCBI Taxonomy" id="745820"/>
    <lineage>
        <taxon>Bacteria</taxon>
        <taxon>Bacillati</taxon>
        <taxon>Bacillota</taxon>
        <taxon>Bacilli</taxon>
        <taxon>Bacillales</taxon>
        <taxon>Bacillaceae</taxon>
        <taxon>Alkalicoccus</taxon>
    </lineage>
</organism>
<dbReference type="NCBIfam" id="TIGR03167">
    <property type="entry name" value="tRNA_sel_U_synt"/>
    <property type="match status" value="1"/>
</dbReference>
<protein>
    <submittedName>
        <fullName evidence="3">tRNA 2-selenouridine synthase</fullName>
    </submittedName>
</protein>
<evidence type="ECO:0000313" key="3">
    <source>
        <dbReference type="EMBL" id="SDN30934.1"/>
    </source>
</evidence>
<evidence type="ECO:0000259" key="2">
    <source>
        <dbReference type="PROSITE" id="PS50206"/>
    </source>
</evidence>
<dbReference type="GO" id="GO:0002098">
    <property type="term" value="P:tRNA wobble uridine modification"/>
    <property type="evidence" value="ECO:0007669"/>
    <property type="project" value="InterPro"/>
</dbReference>
<evidence type="ECO:0000313" key="4">
    <source>
        <dbReference type="Proteomes" id="UP000198778"/>
    </source>
</evidence>
<keyword evidence="1" id="KW-0711">Selenium</keyword>
<dbReference type="Proteomes" id="UP000198778">
    <property type="component" value="Unassembled WGS sequence"/>
</dbReference>
<proteinExistence type="predicted"/>
<dbReference type="STRING" id="745820.SAMN04488053_101425"/>
<dbReference type="RefSeq" id="WP_175444146.1">
    <property type="nucleotide sequence ID" value="NZ_FNIL01000001.1"/>
</dbReference>
<dbReference type="AlphaFoldDB" id="A0A1H0ACA6"/>
<reference evidence="4" key="1">
    <citation type="submission" date="2016-10" db="EMBL/GenBank/DDBJ databases">
        <authorList>
            <person name="Varghese N."/>
            <person name="Submissions S."/>
        </authorList>
    </citation>
    <scope>NUCLEOTIDE SEQUENCE [LARGE SCALE GENOMIC DNA]</scope>
    <source>
        <strain evidence="4">CGMCC 1.10369</strain>
    </source>
</reference>
<dbReference type="PROSITE" id="PS50206">
    <property type="entry name" value="RHODANESE_3"/>
    <property type="match status" value="1"/>
</dbReference>
<feature type="domain" description="Rhodanese" evidence="2">
    <location>
        <begin position="15"/>
        <end position="138"/>
    </location>
</feature>
<keyword evidence="4" id="KW-1185">Reference proteome</keyword>
<dbReference type="EMBL" id="FNIL01000001">
    <property type="protein sequence ID" value="SDN30934.1"/>
    <property type="molecule type" value="Genomic_DNA"/>
</dbReference>
<dbReference type="Gene3D" id="3.40.250.10">
    <property type="entry name" value="Rhodanese-like domain"/>
    <property type="match status" value="1"/>
</dbReference>
<dbReference type="GO" id="GO:0043828">
    <property type="term" value="F:tRNA 2-selenouridine synthase activity"/>
    <property type="evidence" value="ECO:0007669"/>
    <property type="project" value="InterPro"/>
</dbReference>
<sequence length="355" mass="41345">MTSIYIPSVPFNEIDDKNTQVIDVRSPAEYKEFHIPGSINLPLFTDEERATVGTAYKQDSPDKAKSLGIEIFSAKLPGFYRQIIDLKKNNARELVITCARGGMRSGSFVSLINSLDIPVKRLEGGMRSVRQYVQEELSRLSSLSWKMVVISGHTGTRKTVWLEKLHEEGYPVLNLEKLANHRGSIFGHIGKDKRSQKEFEWLLVGELQRLEKEEYVLIEAESKRIGPIILPEWLQEKKEYGRFIELTDNMDRRVQYLLEEYQPQNHKESFHEALNKLKKRLKPAAGKFIEEAEKKDDYYSIFKCLLENYYDPSYSHKQTGYIEKDYKRYLNISDLKEEDILPLLQSEIMLEVKKV</sequence>
<dbReference type="InterPro" id="IPR036873">
    <property type="entry name" value="Rhodanese-like_dom_sf"/>
</dbReference>
<name>A0A1H0ACA6_9BACI</name>
<dbReference type="PANTHER" id="PTHR30401:SF0">
    <property type="entry name" value="TRNA 2-SELENOURIDINE SYNTHASE"/>
    <property type="match status" value="1"/>
</dbReference>
<dbReference type="SUPFAM" id="SSF52821">
    <property type="entry name" value="Rhodanese/Cell cycle control phosphatase"/>
    <property type="match status" value="1"/>
</dbReference>